<dbReference type="AlphaFoldDB" id="A0A067P6B1"/>
<feature type="domain" description="F-box" evidence="1">
    <location>
        <begin position="1"/>
        <end position="43"/>
    </location>
</feature>
<evidence type="ECO:0000259" key="1">
    <source>
        <dbReference type="PROSITE" id="PS50181"/>
    </source>
</evidence>
<dbReference type="Proteomes" id="UP000027265">
    <property type="component" value="Unassembled WGS sequence"/>
</dbReference>
<dbReference type="PANTHER" id="PTHR42057:SF2">
    <property type="entry name" value="F-BOX DOMAIN PROTEIN (AFU_ORTHOLOGUE AFUA_4G00200)-RELATED"/>
    <property type="match status" value="1"/>
</dbReference>
<dbReference type="OrthoDB" id="2858653at2759"/>
<dbReference type="EMBL" id="KL197762">
    <property type="protein sequence ID" value="KDQ50329.1"/>
    <property type="molecule type" value="Genomic_DNA"/>
</dbReference>
<dbReference type="InterPro" id="IPR001810">
    <property type="entry name" value="F-box_dom"/>
</dbReference>
<evidence type="ECO:0000313" key="3">
    <source>
        <dbReference type="Proteomes" id="UP000027265"/>
    </source>
</evidence>
<proteinExistence type="predicted"/>
<accession>A0A067P6B1</accession>
<dbReference type="HOGENOM" id="CLU_052543_1_0_1"/>
<protein>
    <recommendedName>
        <fullName evidence="1">F-box domain-containing protein</fullName>
    </recommendedName>
</protein>
<name>A0A067P6B1_9AGAM</name>
<dbReference type="PROSITE" id="PS50181">
    <property type="entry name" value="FBOX"/>
    <property type="match status" value="1"/>
</dbReference>
<evidence type="ECO:0000313" key="2">
    <source>
        <dbReference type="EMBL" id="KDQ50329.1"/>
    </source>
</evidence>
<dbReference type="InParanoid" id="A0A067P6B1"/>
<organism evidence="2 3">
    <name type="scientific">Jaapia argillacea MUCL 33604</name>
    <dbReference type="NCBI Taxonomy" id="933084"/>
    <lineage>
        <taxon>Eukaryota</taxon>
        <taxon>Fungi</taxon>
        <taxon>Dikarya</taxon>
        <taxon>Basidiomycota</taxon>
        <taxon>Agaricomycotina</taxon>
        <taxon>Agaricomycetes</taxon>
        <taxon>Agaricomycetidae</taxon>
        <taxon>Jaapiales</taxon>
        <taxon>Jaapiaceae</taxon>
        <taxon>Jaapia</taxon>
    </lineage>
</organism>
<dbReference type="Pfam" id="PF00646">
    <property type="entry name" value="F-box"/>
    <property type="match status" value="1"/>
</dbReference>
<reference evidence="3" key="1">
    <citation type="journal article" date="2014" name="Proc. Natl. Acad. Sci. U.S.A.">
        <title>Extensive sampling of basidiomycete genomes demonstrates inadequacy of the white-rot/brown-rot paradigm for wood decay fungi.</title>
        <authorList>
            <person name="Riley R."/>
            <person name="Salamov A.A."/>
            <person name="Brown D.W."/>
            <person name="Nagy L.G."/>
            <person name="Floudas D."/>
            <person name="Held B.W."/>
            <person name="Levasseur A."/>
            <person name="Lombard V."/>
            <person name="Morin E."/>
            <person name="Otillar R."/>
            <person name="Lindquist E.A."/>
            <person name="Sun H."/>
            <person name="LaButti K.M."/>
            <person name="Schmutz J."/>
            <person name="Jabbour D."/>
            <person name="Luo H."/>
            <person name="Baker S.E."/>
            <person name="Pisabarro A.G."/>
            <person name="Walton J.D."/>
            <person name="Blanchette R.A."/>
            <person name="Henrissat B."/>
            <person name="Martin F."/>
            <person name="Cullen D."/>
            <person name="Hibbett D.S."/>
            <person name="Grigoriev I.V."/>
        </authorList>
    </citation>
    <scope>NUCLEOTIDE SEQUENCE [LARGE SCALE GENOMIC DNA]</scope>
    <source>
        <strain evidence="3">MUCL 33604</strain>
    </source>
</reference>
<keyword evidence="3" id="KW-1185">Reference proteome</keyword>
<sequence>MQHLPLELLREIVSLSPPSTLAALRGTNKGLHDLITLSLFRVIKLKDTVQCATSLEVISQNKQVSELVEEIWLEVVTVEGKNIHWRRALQAAIFMAGAIGANPPHTIRTLILENLSALPNNEVYDTQGLCDVLGSLEVLVLGVVSDNKLSEGGFLIDTLRDFWECTVSKQLLPPTQANLASLTIKSDQEVGCVPNIYLSTLCFPNLTSLSLENVLFGEMEADRFIFKHGTTLTHIVLHTCPYILPEDYHEVSDNPSFFWSTFFRRVVTDCPVLTSLTLLNGYGHNHRGLELHRKLHYSYCDTDCGYILIEEDLVGAWDDMRALENLMQVLESRRMGQDEETGH</sequence>
<gene>
    <name evidence="2" type="ORF">JAAARDRAFT_200104</name>
</gene>
<dbReference type="PANTHER" id="PTHR42057">
    <property type="entry name" value="F-BOX DOMAIN PROTEIN (AFU_ORTHOLOGUE AFUA_4G00200)"/>
    <property type="match status" value="1"/>
</dbReference>